<evidence type="ECO:0000256" key="4">
    <source>
        <dbReference type="PIRSR" id="PIRSR000451-1"/>
    </source>
</evidence>
<dbReference type="Proteomes" id="UP000219182">
    <property type="component" value="Unassembled WGS sequence"/>
</dbReference>
<feature type="active site" description="Acyl-thioester intermediate" evidence="4">
    <location>
        <position position="165"/>
    </location>
</feature>
<reference evidence="7 8" key="1">
    <citation type="submission" date="2017-09" db="EMBL/GenBank/DDBJ databases">
        <title>Mesorhizobum sanjuanii sp. nov. isolated from nodules of Lotus tenuis in saline-alkaline lowlands of Flooding Pampa.</title>
        <authorList>
            <person name="Sannazzaro A.I."/>
            <person name="Torres Tejerizo G.A."/>
            <person name="Fontana F."/>
            <person name="Cumpa Velazquez L.M."/>
            <person name="Hansen L."/>
            <person name="Pistorio M."/>
            <person name="Estrella M.J."/>
        </authorList>
    </citation>
    <scope>NUCLEOTIDE SEQUENCE [LARGE SCALE GENOMIC DNA]</scope>
    <source>
        <strain evidence="7 8">BSA136</strain>
    </source>
</reference>
<organism evidence="7 8">
    <name type="scientific">Mesorhizobium sanjuanii</name>
    <dbReference type="NCBI Taxonomy" id="2037900"/>
    <lineage>
        <taxon>Bacteria</taxon>
        <taxon>Pseudomonadati</taxon>
        <taxon>Pseudomonadota</taxon>
        <taxon>Alphaproteobacteria</taxon>
        <taxon>Hyphomicrobiales</taxon>
        <taxon>Phyllobacteriaceae</taxon>
        <taxon>Mesorhizobium</taxon>
    </lineage>
</organism>
<dbReference type="Gene3D" id="3.40.47.10">
    <property type="match status" value="2"/>
</dbReference>
<comment type="caution">
    <text evidence="7">The sequence shown here is derived from an EMBL/GenBank/DDBJ whole genome shotgun (WGS) entry which is preliminary data.</text>
</comment>
<evidence type="ECO:0000256" key="3">
    <source>
        <dbReference type="ARBA" id="ARBA00023315"/>
    </source>
</evidence>
<comment type="similarity">
    <text evidence="1">Belongs to the thiolase-like superfamily. Chalcone/stilbene synthases family.</text>
</comment>
<gene>
    <name evidence="7" type="ORF">CN311_23495</name>
</gene>
<dbReference type="Pfam" id="PF02797">
    <property type="entry name" value="Chal_sti_synt_C"/>
    <property type="match status" value="1"/>
</dbReference>
<proteinExistence type="inferred from homology"/>
<dbReference type="PIRSF" id="PIRSF000451">
    <property type="entry name" value="PKS_III"/>
    <property type="match status" value="1"/>
</dbReference>
<dbReference type="InterPro" id="IPR011141">
    <property type="entry name" value="Polyketide_synthase_type-III"/>
</dbReference>
<dbReference type="InterPro" id="IPR012328">
    <property type="entry name" value="Chalcone/stilbene_synt_C"/>
</dbReference>
<dbReference type="InterPro" id="IPR001099">
    <property type="entry name" value="Chalcone/stilbene_synt_N"/>
</dbReference>
<evidence type="ECO:0000256" key="2">
    <source>
        <dbReference type="ARBA" id="ARBA00022679"/>
    </source>
</evidence>
<evidence type="ECO:0000313" key="7">
    <source>
        <dbReference type="EMBL" id="PDQ18674.1"/>
    </source>
</evidence>
<feature type="domain" description="Chalcone/stilbene synthase C-terminal" evidence="6">
    <location>
        <begin position="239"/>
        <end position="365"/>
    </location>
</feature>
<feature type="domain" description="Chalcone/stilbene synthase N-terminal" evidence="5">
    <location>
        <begin position="28"/>
        <end position="226"/>
    </location>
</feature>
<evidence type="ECO:0000256" key="1">
    <source>
        <dbReference type="ARBA" id="ARBA00005531"/>
    </source>
</evidence>
<dbReference type="PANTHER" id="PTHR11877:SF99">
    <property type="entry name" value="1,3,6,8-TETRAHYDROXYNAPHTHALENE SYNTHASE"/>
    <property type="match status" value="1"/>
</dbReference>
<dbReference type="AlphaFoldDB" id="A0A2A6F9Z2"/>
<dbReference type="GO" id="GO:0030639">
    <property type="term" value="P:polyketide biosynthetic process"/>
    <property type="evidence" value="ECO:0007669"/>
    <property type="project" value="TreeGrafter"/>
</dbReference>
<dbReference type="Pfam" id="PF00195">
    <property type="entry name" value="Chal_sti_synt_N"/>
    <property type="match status" value="1"/>
</dbReference>
<dbReference type="InterPro" id="IPR016039">
    <property type="entry name" value="Thiolase-like"/>
</dbReference>
<evidence type="ECO:0000259" key="6">
    <source>
        <dbReference type="Pfam" id="PF02797"/>
    </source>
</evidence>
<evidence type="ECO:0000259" key="5">
    <source>
        <dbReference type="Pfam" id="PF00195"/>
    </source>
</evidence>
<dbReference type="RefSeq" id="WP_097576067.1">
    <property type="nucleotide sequence ID" value="NZ_NWQG01000173.1"/>
</dbReference>
<name>A0A2A6F9Z2_9HYPH</name>
<accession>A0A2A6F9Z2</accession>
<keyword evidence="2" id="KW-0808">Transferase</keyword>
<protein>
    <submittedName>
        <fullName evidence="7">Type III polyketide synthase</fullName>
    </submittedName>
</protein>
<evidence type="ECO:0000313" key="8">
    <source>
        <dbReference type="Proteomes" id="UP000219182"/>
    </source>
</evidence>
<keyword evidence="8" id="KW-1185">Reference proteome</keyword>
<sequence>MLNRIDFTAPLQHDVDISAGASAAGHLVGLLSLATALPPYVVGQEEVAAMAQRLFTDIFERSPSMARVFANTGIRERHVARPVAWYLEPRGWPERTAVYMEEGSRLFVEAANKALDAAGCVANDVDVVVFISSTGIATPSLDAVVHRQMGFRPDIERVPVFGLGCAGGVSGLAIASRIAAARPGSTVLMVSLELCSLAFRPDLVDKTNVISTALFGDGAAACVLRSGQAGIAMIDGAGEHLWPDTLGIMGWNMDPVGFGVLLAPNLPAFATTNLGPAVEGVLARIGLGTADIGRFICHPGGAKVVTAIERSLKLNQGSLDHERTVLSDFGNMSAPTVLFVLARAIAEGLPKRTALLAMGPGFTASCVSLVRAT</sequence>
<keyword evidence="3" id="KW-0012">Acyltransferase</keyword>
<dbReference type="GO" id="GO:0016747">
    <property type="term" value="F:acyltransferase activity, transferring groups other than amino-acyl groups"/>
    <property type="evidence" value="ECO:0007669"/>
    <property type="project" value="InterPro"/>
</dbReference>
<dbReference type="CDD" id="cd00831">
    <property type="entry name" value="CHS_like"/>
    <property type="match status" value="1"/>
</dbReference>
<dbReference type="PANTHER" id="PTHR11877">
    <property type="entry name" value="HYDROXYMETHYLGLUTARYL-COA SYNTHASE"/>
    <property type="match status" value="1"/>
</dbReference>
<dbReference type="SUPFAM" id="SSF53901">
    <property type="entry name" value="Thiolase-like"/>
    <property type="match status" value="1"/>
</dbReference>
<dbReference type="EMBL" id="NWQG01000173">
    <property type="protein sequence ID" value="PDQ18674.1"/>
    <property type="molecule type" value="Genomic_DNA"/>
</dbReference>